<gene>
    <name evidence="1" type="ORF">TWF730_001332</name>
</gene>
<organism evidence="1 2">
    <name type="scientific">Orbilia blumenaviensis</name>
    <dbReference type="NCBI Taxonomy" id="1796055"/>
    <lineage>
        <taxon>Eukaryota</taxon>
        <taxon>Fungi</taxon>
        <taxon>Dikarya</taxon>
        <taxon>Ascomycota</taxon>
        <taxon>Pezizomycotina</taxon>
        <taxon>Orbiliomycetes</taxon>
        <taxon>Orbiliales</taxon>
        <taxon>Orbiliaceae</taxon>
        <taxon>Orbilia</taxon>
    </lineage>
</organism>
<dbReference type="Proteomes" id="UP001373714">
    <property type="component" value="Unassembled WGS sequence"/>
</dbReference>
<comment type="caution">
    <text evidence="1">The sequence shown here is derived from an EMBL/GenBank/DDBJ whole genome shotgun (WGS) entry which is preliminary data.</text>
</comment>
<name>A0AAV9UHK7_9PEZI</name>
<sequence>MMSRVHRNPKKRRKKLSELEKVKTSILKLTITPRTTARKMTTTESLRLSRISKLQE</sequence>
<keyword evidence="2" id="KW-1185">Reference proteome</keyword>
<evidence type="ECO:0000313" key="2">
    <source>
        <dbReference type="Proteomes" id="UP001373714"/>
    </source>
</evidence>
<proteinExistence type="predicted"/>
<reference evidence="1 2" key="1">
    <citation type="submission" date="2019-10" db="EMBL/GenBank/DDBJ databases">
        <authorList>
            <person name="Palmer J.M."/>
        </authorList>
    </citation>
    <scope>NUCLEOTIDE SEQUENCE [LARGE SCALE GENOMIC DNA]</scope>
    <source>
        <strain evidence="1 2">TWF730</strain>
    </source>
</reference>
<accession>A0AAV9UHK7</accession>
<protein>
    <submittedName>
        <fullName evidence="1">Uncharacterized protein</fullName>
    </submittedName>
</protein>
<dbReference type="EMBL" id="JAVHNS010000010">
    <property type="protein sequence ID" value="KAK6341844.1"/>
    <property type="molecule type" value="Genomic_DNA"/>
</dbReference>
<evidence type="ECO:0000313" key="1">
    <source>
        <dbReference type="EMBL" id="KAK6341844.1"/>
    </source>
</evidence>
<dbReference type="AlphaFoldDB" id="A0AAV9UHK7"/>